<evidence type="ECO:0000313" key="4">
    <source>
        <dbReference type="Proteomes" id="UP000799539"/>
    </source>
</evidence>
<proteinExistence type="predicted"/>
<feature type="compositionally biased region" description="Pro residues" evidence="1">
    <location>
        <begin position="270"/>
        <end position="282"/>
    </location>
</feature>
<dbReference type="OrthoDB" id="2386090at2759"/>
<evidence type="ECO:0000313" key="3">
    <source>
        <dbReference type="EMBL" id="KAF2212270.1"/>
    </source>
</evidence>
<protein>
    <submittedName>
        <fullName evidence="3">Uncharacterized protein</fullName>
    </submittedName>
</protein>
<feature type="transmembrane region" description="Helical" evidence="2">
    <location>
        <begin position="74"/>
        <end position="95"/>
    </location>
</feature>
<dbReference type="AlphaFoldDB" id="A0A6A6FFQ4"/>
<evidence type="ECO:0000256" key="1">
    <source>
        <dbReference type="SAM" id="MobiDB-lite"/>
    </source>
</evidence>
<gene>
    <name evidence="3" type="ORF">CERZMDRAFT_97547</name>
</gene>
<name>A0A6A6FFQ4_9PEZI</name>
<sequence length="289" mass="32238">MSSIHSLLRQANCIRPTARLLPRNTLPITSRLRAQWQLRALNQHTRFASTAAPPAGQKKPGLTNVYRAGTTATLAVGITRVATVVVFLASSTLYAPSFFFSPDHSSWLAPVFIVASAVPALVVILATGPMVHAIRIQIPDHVRRSGKEALRRFSADTPDDTKVVLSFMRFMPWPQTRAVAFANLRRLRPSFKGGISNLELIPQLAEEAEATRKKYPLFDAFLQRWLARFYVSRDQKKDRSAVPGVWDGMWQQIPYAGQDNGHVRVKRSAPRPPQKLRPPVPPRAAIGRP</sequence>
<accession>A0A6A6FFQ4</accession>
<keyword evidence="4" id="KW-1185">Reference proteome</keyword>
<evidence type="ECO:0000256" key="2">
    <source>
        <dbReference type="SAM" id="Phobius"/>
    </source>
</evidence>
<keyword evidence="2" id="KW-0472">Membrane</keyword>
<keyword evidence="2" id="KW-0812">Transmembrane</keyword>
<feature type="region of interest" description="Disordered" evidence="1">
    <location>
        <begin position="257"/>
        <end position="289"/>
    </location>
</feature>
<dbReference type="EMBL" id="ML992673">
    <property type="protein sequence ID" value="KAF2212270.1"/>
    <property type="molecule type" value="Genomic_DNA"/>
</dbReference>
<organism evidence="3 4">
    <name type="scientific">Cercospora zeae-maydis SCOH1-5</name>
    <dbReference type="NCBI Taxonomy" id="717836"/>
    <lineage>
        <taxon>Eukaryota</taxon>
        <taxon>Fungi</taxon>
        <taxon>Dikarya</taxon>
        <taxon>Ascomycota</taxon>
        <taxon>Pezizomycotina</taxon>
        <taxon>Dothideomycetes</taxon>
        <taxon>Dothideomycetidae</taxon>
        <taxon>Mycosphaerellales</taxon>
        <taxon>Mycosphaerellaceae</taxon>
        <taxon>Cercospora</taxon>
    </lineage>
</organism>
<reference evidence="3" key="1">
    <citation type="journal article" date="2020" name="Stud. Mycol.">
        <title>101 Dothideomycetes genomes: a test case for predicting lifestyles and emergence of pathogens.</title>
        <authorList>
            <person name="Haridas S."/>
            <person name="Albert R."/>
            <person name="Binder M."/>
            <person name="Bloem J."/>
            <person name="Labutti K."/>
            <person name="Salamov A."/>
            <person name="Andreopoulos B."/>
            <person name="Baker S."/>
            <person name="Barry K."/>
            <person name="Bills G."/>
            <person name="Bluhm B."/>
            <person name="Cannon C."/>
            <person name="Castanera R."/>
            <person name="Culley D."/>
            <person name="Daum C."/>
            <person name="Ezra D."/>
            <person name="Gonzalez J."/>
            <person name="Henrissat B."/>
            <person name="Kuo A."/>
            <person name="Liang C."/>
            <person name="Lipzen A."/>
            <person name="Lutzoni F."/>
            <person name="Magnuson J."/>
            <person name="Mondo S."/>
            <person name="Nolan M."/>
            <person name="Ohm R."/>
            <person name="Pangilinan J."/>
            <person name="Park H.-J."/>
            <person name="Ramirez L."/>
            <person name="Alfaro M."/>
            <person name="Sun H."/>
            <person name="Tritt A."/>
            <person name="Yoshinaga Y."/>
            <person name="Zwiers L.-H."/>
            <person name="Turgeon B."/>
            <person name="Goodwin S."/>
            <person name="Spatafora J."/>
            <person name="Crous P."/>
            <person name="Grigoriev I."/>
        </authorList>
    </citation>
    <scope>NUCLEOTIDE SEQUENCE</scope>
    <source>
        <strain evidence="3">SCOH1-5</strain>
    </source>
</reference>
<dbReference type="Proteomes" id="UP000799539">
    <property type="component" value="Unassembled WGS sequence"/>
</dbReference>
<feature type="transmembrane region" description="Helical" evidence="2">
    <location>
        <begin position="107"/>
        <end position="134"/>
    </location>
</feature>
<keyword evidence="2" id="KW-1133">Transmembrane helix</keyword>